<dbReference type="OrthoDB" id="75724at2759"/>
<dbReference type="SUPFAM" id="SSF46938">
    <property type="entry name" value="CRAL/TRIO N-terminal domain"/>
    <property type="match status" value="1"/>
</dbReference>
<feature type="domain" description="CRAL-TRIO" evidence="2">
    <location>
        <begin position="110"/>
        <end position="266"/>
    </location>
</feature>
<dbReference type="PROSITE" id="PS50191">
    <property type="entry name" value="CRAL_TRIO"/>
    <property type="match status" value="1"/>
</dbReference>
<dbReference type="AlphaFoldDB" id="A0A1Y2AU96"/>
<dbReference type="InParanoid" id="A0A1Y2AU96"/>
<reference evidence="3 4" key="1">
    <citation type="submission" date="2016-07" db="EMBL/GenBank/DDBJ databases">
        <title>Pervasive Adenine N6-methylation of Active Genes in Fungi.</title>
        <authorList>
            <consortium name="DOE Joint Genome Institute"/>
            <person name="Mondo S.J."/>
            <person name="Dannebaum R.O."/>
            <person name="Kuo R.C."/>
            <person name="Labutti K."/>
            <person name="Haridas S."/>
            <person name="Kuo A."/>
            <person name="Salamov A."/>
            <person name="Ahrendt S.R."/>
            <person name="Lipzen A."/>
            <person name="Sullivan W."/>
            <person name="Andreopoulos W.B."/>
            <person name="Clum A."/>
            <person name="Lindquist E."/>
            <person name="Daum C."/>
            <person name="Ramamoorthy G.K."/>
            <person name="Gryganskyi A."/>
            <person name="Culley D."/>
            <person name="Magnuson J.K."/>
            <person name="James T.Y."/>
            <person name="O'Malley M.A."/>
            <person name="Stajich J.E."/>
            <person name="Spatafora J.W."/>
            <person name="Visel A."/>
            <person name="Grigoriev I.V."/>
        </authorList>
    </citation>
    <scope>NUCLEOTIDE SEQUENCE [LARGE SCALE GENOMIC DNA]</scope>
    <source>
        <strain evidence="3 4">68-887.2</strain>
    </source>
</reference>
<keyword evidence="4" id="KW-1185">Reference proteome</keyword>
<dbReference type="GO" id="GO:0008526">
    <property type="term" value="F:phosphatidylinositol transfer activity"/>
    <property type="evidence" value="ECO:0007669"/>
    <property type="project" value="TreeGrafter"/>
</dbReference>
<dbReference type="Gene3D" id="3.40.525.10">
    <property type="entry name" value="CRAL-TRIO lipid binding domain"/>
    <property type="match status" value="1"/>
</dbReference>
<dbReference type="Pfam" id="PF03765">
    <property type="entry name" value="CRAL_TRIO_N"/>
    <property type="match status" value="1"/>
</dbReference>
<dbReference type="Pfam" id="PF00650">
    <property type="entry name" value="CRAL_TRIO"/>
    <property type="match status" value="1"/>
</dbReference>
<dbReference type="InterPro" id="IPR036865">
    <property type="entry name" value="CRAL-TRIO_dom_sf"/>
</dbReference>
<dbReference type="InterPro" id="IPR052578">
    <property type="entry name" value="PI_Transfer_CRAL-TRIO"/>
</dbReference>
<dbReference type="EMBL" id="MCFC01000050">
    <property type="protein sequence ID" value="ORY26163.1"/>
    <property type="molecule type" value="Genomic_DNA"/>
</dbReference>
<dbReference type="InterPro" id="IPR001251">
    <property type="entry name" value="CRAL-TRIO_dom"/>
</dbReference>
<comment type="caution">
    <text evidence="3">The sequence shown here is derived from an EMBL/GenBank/DDBJ whole genome shotgun (WGS) entry which is preliminary data.</text>
</comment>
<dbReference type="PANTHER" id="PTHR45824:SF29">
    <property type="entry name" value="GH16843P"/>
    <property type="match status" value="1"/>
</dbReference>
<accession>A0A1Y2AU96</accession>
<feature type="region of interest" description="Disordered" evidence="1">
    <location>
        <begin position="1"/>
        <end position="29"/>
    </location>
</feature>
<dbReference type="SMART" id="SM00516">
    <property type="entry name" value="SEC14"/>
    <property type="match status" value="1"/>
</dbReference>
<sequence length="315" mass="35587">MPQATTALPLPPSICIAPTRGPAPDPTLESSKQVQAIIDHFSPPDFALSLDEHTAETRGLDEWEKMYLSRETMLRYLKACRYKLPETIKRLETSIVWRRTMGLDDVRGLGKELVPEYESGKVIMYGYSRLAQPVIYVTPSKNVRPPSLLQVKHMVYSIDRLVDLQLAGVDGVLFFADLSGKPPTSRAELGVMRQIISALQAHYPERCGSAALVKLPWLGSLLVTLLWPFVDADTKKKIHINPDMSVDLIPPEQLLVDYGGQVEFLYTPEYLPHLIDICVKRREENRQRWRAAGGTIGMSEWDFLMRVGESVSREL</sequence>
<name>A0A1Y2AU96_9TREE</name>
<dbReference type="SUPFAM" id="SSF52087">
    <property type="entry name" value="CRAL/TRIO domain"/>
    <property type="match status" value="1"/>
</dbReference>
<dbReference type="InterPro" id="IPR011074">
    <property type="entry name" value="CRAL/TRIO_N_dom"/>
</dbReference>
<proteinExistence type="predicted"/>
<protein>
    <submittedName>
        <fullName evidence="3">CRAL-TRIO domain-containing protein</fullName>
    </submittedName>
</protein>
<dbReference type="InterPro" id="IPR036273">
    <property type="entry name" value="CRAL/TRIO_N_dom_sf"/>
</dbReference>
<evidence type="ECO:0000256" key="1">
    <source>
        <dbReference type="SAM" id="MobiDB-lite"/>
    </source>
</evidence>
<evidence type="ECO:0000313" key="4">
    <source>
        <dbReference type="Proteomes" id="UP000193986"/>
    </source>
</evidence>
<dbReference type="CDD" id="cd00170">
    <property type="entry name" value="SEC14"/>
    <property type="match status" value="1"/>
</dbReference>
<evidence type="ECO:0000259" key="2">
    <source>
        <dbReference type="PROSITE" id="PS50191"/>
    </source>
</evidence>
<gene>
    <name evidence="3" type="ORF">BCR39DRAFT_560704</name>
</gene>
<dbReference type="PANTHER" id="PTHR45824">
    <property type="entry name" value="GH16843P"/>
    <property type="match status" value="1"/>
</dbReference>
<evidence type="ECO:0000313" key="3">
    <source>
        <dbReference type="EMBL" id="ORY26163.1"/>
    </source>
</evidence>
<organism evidence="3 4">
    <name type="scientific">Naematelia encephala</name>
    <dbReference type="NCBI Taxonomy" id="71784"/>
    <lineage>
        <taxon>Eukaryota</taxon>
        <taxon>Fungi</taxon>
        <taxon>Dikarya</taxon>
        <taxon>Basidiomycota</taxon>
        <taxon>Agaricomycotina</taxon>
        <taxon>Tremellomycetes</taxon>
        <taxon>Tremellales</taxon>
        <taxon>Naemateliaceae</taxon>
        <taxon>Naematelia</taxon>
    </lineage>
</organism>
<dbReference type="Proteomes" id="UP000193986">
    <property type="component" value="Unassembled WGS sequence"/>
</dbReference>